<name>A0A7C6A8E2_UNCW3</name>
<dbReference type="PANTHER" id="PTHR35024">
    <property type="entry name" value="HYPOTHETICAL CYTOSOLIC PROTEIN"/>
    <property type="match status" value="1"/>
</dbReference>
<sequence>MSRNEEKLDTIIGKTVRIKGDIKTDSGLRLDGQIEGNVEVGSILITGKDSFIKGDIRCKDAIVAGRIEGNISVANVLEMKTEATIFGDIQCKSLVIQKDCFFEGKCQMVERKEEFVTT</sequence>
<proteinExistence type="inferred from homology"/>
<evidence type="ECO:0000256" key="1">
    <source>
        <dbReference type="ARBA" id="ARBA00044755"/>
    </source>
</evidence>
<accession>A0A7C6A8E2</accession>
<reference evidence="2" key="1">
    <citation type="journal article" date="2020" name="mSystems">
        <title>Genome- and Community-Level Interaction Insights into Carbon Utilization and Element Cycling Functions of Hydrothermarchaeota in Hydrothermal Sediment.</title>
        <authorList>
            <person name="Zhou Z."/>
            <person name="Liu Y."/>
            <person name="Xu W."/>
            <person name="Pan J."/>
            <person name="Luo Z.H."/>
            <person name="Li M."/>
        </authorList>
    </citation>
    <scope>NUCLEOTIDE SEQUENCE [LARGE SCALE GENOMIC DNA]</scope>
    <source>
        <strain evidence="2">SpSt-876</strain>
    </source>
</reference>
<dbReference type="EMBL" id="DTLI01000051">
    <property type="protein sequence ID" value="HHS51652.1"/>
    <property type="molecule type" value="Genomic_DNA"/>
</dbReference>
<gene>
    <name evidence="2" type="ORF">ENW73_02130</name>
</gene>
<dbReference type="InterPro" id="IPR007607">
    <property type="entry name" value="BacA/B"/>
</dbReference>
<protein>
    <submittedName>
        <fullName evidence="2">Polymer-forming cytoskeletal protein</fullName>
    </submittedName>
</protein>
<organism evidence="2">
    <name type="scientific">candidate division WOR-3 bacterium</name>
    <dbReference type="NCBI Taxonomy" id="2052148"/>
    <lineage>
        <taxon>Bacteria</taxon>
        <taxon>Bacteria division WOR-3</taxon>
    </lineage>
</organism>
<evidence type="ECO:0000313" key="2">
    <source>
        <dbReference type="EMBL" id="HHS51652.1"/>
    </source>
</evidence>
<comment type="caution">
    <text evidence="2">The sequence shown here is derived from an EMBL/GenBank/DDBJ whole genome shotgun (WGS) entry which is preliminary data.</text>
</comment>
<dbReference type="Pfam" id="PF04519">
    <property type="entry name" value="Bactofilin"/>
    <property type="match status" value="1"/>
</dbReference>
<dbReference type="AlphaFoldDB" id="A0A7C6A8E2"/>
<comment type="similarity">
    <text evidence="1">Belongs to the bactofilin family.</text>
</comment>
<dbReference type="PANTHER" id="PTHR35024:SF4">
    <property type="entry name" value="POLYMER-FORMING CYTOSKELETAL PROTEIN"/>
    <property type="match status" value="1"/>
</dbReference>